<sequence>MQAHLGVTTYDKCGESMEKDQPILVIAEGNIAESDDELNFQGSCVRYACHLDCWDGSEEIE</sequence>
<dbReference type="AlphaFoldDB" id="X1LXR7"/>
<comment type="caution">
    <text evidence="1">The sequence shown here is derived from an EMBL/GenBank/DDBJ whole genome shotgun (WGS) entry which is preliminary data.</text>
</comment>
<organism evidence="1">
    <name type="scientific">marine sediment metagenome</name>
    <dbReference type="NCBI Taxonomy" id="412755"/>
    <lineage>
        <taxon>unclassified sequences</taxon>
        <taxon>metagenomes</taxon>
        <taxon>ecological metagenomes</taxon>
    </lineage>
</organism>
<dbReference type="EMBL" id="BARV01007628">
    <property type="protein sequence ID" value="GAI10576.1"/>
    <property type="molecule type" value="Genomic_DNA"/>
</dbReference>
<reference evidence="1" key="1">
    <citation type="journal article" date="2014" name="Front. Microbiol.">
        <title>High frequency of phylogenetically diverse reductive dehalogenase-homologous genes in deep subseafloor sedimentary metagenomes.</title>
        <authorList>
            <person name="Kawai M."/>
            <person name="Futagami T."/>
            <person name="Toyoda A."/>
            <person name="Takaki Y."/>
            <person name="Nishi S."/>
            <person name="Hori S."/>
            <person name="Arai W."/>
            <person name="Tsubouchi T."/>
            <person name="Morono Y."/>
            <person name="Uchiyama I."/>
            <person name="Ito T."/>
            <person name="Fujiyama A."/>
            <person name="Inagaki F."/>
            <person name="Takami H."/>
        </authorList>
    </citation>
    <scope>NUCLEOTIDE SEQUENCE</scope>
    <source>
        <strain evidence="1">Expedition CK06-06</strain>
    </source>
</reference>
<protein>
    <submittedName>
        <fullName evidence="1">Uncharacterized protein</fullName>
    </submittedName>
</protein>
<name>X1LXR7_9ZZZZ</name>
<proteinExistence type="predicted"/>
<evidence type="ECO:0000313" key="1">
    <source>
        <dbReference type="EMBL" id="GAI10576.1"/>
    </source>
</evidence>
<accession>X1LXR7</accession>
<gene>
    <name evidence="1" type="ORF">S06H3_15498</name>
</gene>